<accession>A0A7I8IJ16</accession>
<evidence type="ECO:0000313" key="2">
    <source>
        <dbReference type="EMBL" id="CAA2618033.1"/>
    </source>
</evidence>
<protein>
    <submittedName>
        <fullName evidence="2">Uncharacterized protein</fullName>
    </submittedName>
</protein>
<dbReference type="EMBL" id="CACRZD030000003">
    <property type="protein sequence ID" value="CAA6657727.1"/>
    <property type="molecule type" value="Genomic_DNA"/>
</dbReference>
<organism evidence="2">
    <name type="scientific">Spirodela intermedia</name>
    <name type="common">Intermediate duckweed</name>
    <dbReference type="NCBI Taxonomy" id="51605"/>
    <lineage>
        <taxon>Eukaryota</taxon>
        <taxon>Viridiplantae</taxon>
        <taxon>Streptophyta</taxon>
        <taxon>Embryophyta</taxon>
        <taxon>Tracheophyta</taxon>
        <taxon>Spermatophyta</taxon>
        <taxon>Magnoliopsida</taxon>
        <taxon>Liliopsida</taxon>
        <taxon>Araceae</taxon>
        <taxon>Lemnoideae</taxon>
        <taxon>Spirodela</taxon>
    </lineage>
</organism>
<evidence type="ECO:0000256" key="1">
    <source>
        <dbReference type="SAM" id="MobiDB-lite"/>
    </source>
</evidence>
<dbReference type="Pfam" id="PF14009">
    <property type="entry name" value="PADRE"/>
    <property type="match status" value="1"/>
</dbReference>
<keyword evidence="3" id="KW-1185">Reference proteome</keyword>
<dbReference type="Proteomes" id="UP001189122">
    <property type="component" value="Unassembled WGS sequence"/>
</dbReference>
<feature type="region of interest" description="Disordered" evidence="1">
    <location>
        <begin position="182"/>
        <end position="201"/>
    </location>
</feature>
<gene>
    <name evidence="2" type="ORF">SI7747_03004194</name>
</gene>
<proteinExistence type="predicted"/>
<evidence type="ECO:0000313" key="3">
    <source>
        <dbReference type="Proteomes" id="UP001189122"/>
    </source>
</evidence>
<dbReference type="AlphaFoldDB" id="A0A7I8IJ16"/>
<sequence>MRYQIPLSLSLSLSLSLYKELSFPPFSCSLVLLHSKREISKSRFLGEDGRLRVLPGGVGSRCEHEGDNGGRGAQGIRRPARAGLVLGKAAGYFVCNSDDMEFDDYVTAVGADEELRPGQLYFVLPRSMLKRRLQPEELAALAVKASSALVRGGAAGFCERKASGEEYGRRVVPVGGFSVAGTGARTKRRPKNGRPGGRQFCSKLTAIPE</sequence>
<reference evidence="2 3" key="1">
    <citation type="submission" date="2019-12" db="EMBL/GenBank/DDBJ databases">
        <authorList>
            <person name="Scholz U."/>
            <person name="Mascher M."/>
            <person name="Fiebig A."/>
        </authorList>
    </citation>
    <scope>NUCLEOTIDE SEQUENCE</scope>
</reference>
<dbReference type="EMBL" id="LR743590">
    <property type="protein sequence ID" value="CAA2618033.1"/>
    <property type="molecule type" value="Genomic_DNA"/>
</dbReference>
<dbReference type="InterPro" id="IPR025322">
    <property type="entry name" value="PADRE_dom"/>
</dbReference>
<dbReference type="PANTHER" id="PTHR33052">
    <property type="entry name" value="DUF4228 DOMAIN PROTEIN-RELATED"/>
    <property type="match status" value="1"/>
</dbReference>
<name>A0A7I8IJ16_SPIIN</name>